<dbReference type="Proteomes" id="UP000250870">
    <property type="component" value="Unassembled WGS sequence"/>
</dbReference>
<protein>
    <submittedName>
        <fullName evidence="1">Uncharacterized protein</fullName>
    </submittedName>
</protein>
<organism evidence="1 2">
    <name type="scientific">Photorhabdus laumondii subsp. clarkei</name>
    <dbReference type="NCBI Taxonomy" id="2029685"/>
    <lineage>
        <taxon>Bacteria</taxon>
        <taxon>Pseudomonadati</taxon>
        <taxon>Pseudomonadota</taxon>
        <taxon>Gammaproteobacteria</taxon>
        <taxon>Enterobacterales</taxon>
        <taxon>Morganellaceae</taxon>
        <taxon>Photorhabdus</taxon>
    </lineage>
</organism>
<evidence type="ECO:0000313" key="2">
    <source>
        <dbReference type="Proteomes" id="UP000250870"/>
    </source>
</evidence>
<evidence type="ECO:0000313" key="1">
    <source>
        <dbReference type="EMBL" id="RAW92889.1"/>
    </source>
</evidence>
<accession>A0A329VM58</accession>
<comment type="caution">
    <text evidence="1">The sequence shown here is derived from an EMBL/GenBank/DDBJ whole genome shotgun (WGS) entry which is preliminary data.</text>
</comment>
<name>A0A329VM58_9GAMM</name>
<reference evidence="1 2" key="1">
    <citation type="journal article" date="2018" name="Int. J. Syst. Evol. Microbiol.">
        <title>Whole-genome-based revisit of Photorhabdus phylogeny: proposal for the elevation of most Photorhabdus subspecies to the species level and description of one novel species Photorhabdus bodei sp. nov., and one novel subspecies Photorhabdus laumondii subsp. clarkei subsp. nov.</title>
        <authorList>
            <person name="Machado R.A.R."/>
            <person name="Wuthrich D."/>
            <person name="Kuhnert P."/>
            <person name="Arce C.C.M."/>
            <person name="Thonen L."/>
            <person name="Ruiz C."/>
            <person name="Zhang X."/>
            <person name="Robert C.A.M."/>
            <person name="Karimi J."/>
            <person name="Kamali S."/>
            <person name="Ma J."/>
            <person name="Bruggmann R."/>
            <person name="Erb M."/>
        </authorList>
    </citation>
    <scope>NUCLEOTIDE SEQUENCE [LARGE SCALE GENOMIC DNA]</scope>
    <source>
        <strain evidence="1 2">BOJ-47</strain>
    </source>
</reference>
<proteinExistence type="predicted"/>
<sequence length="60" mass="6803">MWGIGKPDEDAQEIPLSMDIEIYADTMEVTISSKPDCHLQILPPRLMELWLEMIGESGID</sequence>
<gene>
    <name evidence="1" type="ORF">CKY01_02010</name>
</gene>
<dbReference type="EMBL" id="NSCI01000002">
    <property type="protein sequence ID" value="RAW92889.1"/>
    <property type="molecule type" value="Genomic_DNA"/>
</dbReference>
<dbReference type="AlphaFoldDB" id="A0A329VM58"/>